<gene>
    <name evidence="1" type="ORF">SAMN05216353_101178</name>
</gene>
<name>A0A1I2JJF0_9BACI</name>
<dbReference type="Pfam" id="PF11079">
    <property type="entry name" value="YqhG"/>
    <property type="match status" value="1"/>
</dbReference>
<evidence type="ECO:0000313" key="1">
    <source>
        <dbReference type="EMBL" id="SFF54218.1"/>
    </source>
</evidence>
<accession>A0A1I2JJF0</accession>
<organism evidence="1 2">
    <name type="scientific">Halobacillus alkaliphilus</name>
    <dbReference type="NCBI Taxonomy" id="396056"/>
    <lineage>
        <taxon>Bacteria</taxon>
        <taxon>Bacillati</taxon>
        <taxon>Bacillota</taxon>
        <taxon>Bacilli</taxon>
        <taxon>Bacillales</taxon>
        <taxon>Bacillaceae</taxon>
        <taxon>Halobacillus</taxon>
    </lineage>
</organism>
<dbReference type="OrthoDB" id="2433584at2"/>
<sequence length="270" mass="31324">MTLNPYFDFVHQFFTSYGCAILEKSESHLKVQLTSSMDEEIMNRPFYWHYMKKMNRPGDPMQLLFTNTSHSKEGGIYLHAGTPKLHTIYRAAIKKGKTARLYEAVVQPLENRALCPWLVVNIHLHYRGKQSKDETLSLGLNLVHGTLLPNMMDRLWKMEFEPTVSDYTFPMTPLINLENAYKRIERYVEGYVSSISDEWATLSLKHLQEEKVLLESFYSSEDIGLEQFTKEQEQIATRYSPRILMEAVNGGLFYISQKSNSYVINNLAAD</sequence>
<dbReference type="EMBL" id="FOOG01000001">
    <property type="protein sequence ID" value="SFF54218.1"/>
    <property type="molecule type" value="Genomic_DNA"/>
</dbReference>
<proteinExistence type="predicted"/>
<dbReference type="Proteomes" id="UP000198897">
    <property type="component" value="Unassembled WGS sequence"/>
</dbReference>
<reference evidence="2" key="1">
    <citation type="submission" date="2016-10" db="EMBL/GenBank/DDBJ databases">
        <authorList>
            <person name="Varghese N."/>
            <person name="Submissions S."/>
        </authorList>
    </citation>
    <scope>NUCLEOTIDE SEQUENCE [LARGE SCALE GENOMIC DNA]</scope>
    <source>
        <strain evidence="2">FP5</strain>
    </source>
</reference>
<dbReference type="RefSeq" id="WP_089749198.1">
    <property type="nucleotide sequence ID" value="NZ_FOOG01000001.1"/>
</dbReference>
<protein>
    <submittedName>
        <fullName evidence="1">Uncharacterized protein</fullName>
    </submittedName>
</protein>
<dbReference type="InterPro" id="IPR024562">
    <property type="entry name" value="YqhG"/>
</dbReference>
<evidence type="ECO:0000313" key="2">
    <source>
        <dbReference type="Proteomes" id="UP000198897"/>
    </source>
</evidence>
<dbReference type="AlphaFoldDB" id="A0A1I2JJF0"/>
<keyword evidence="2" id="KW-1185">Reference proteome</keyword>